<protein>
    <recommendedName>
        <fullName evidence="3">DUF2283 domain-containing protein</fullName>
    </recommendedName>
</protein>
<reference evidence="1 2" key="1">
    <citation type="journal article" date="2019" name="Int. J. Syst. Evol. Microbiol.">
        <title>The Global Catalogue of Microorganisms (GCM) 10K type strain sequencing project: providing services to taxonomists for standard genome sequencing and annotation.</title>
        <authorList>
            <consortium name="The Broad Institute Genomics Platform"/>
            <consortium name="The Broad Institute Genome Sequencing Center for Infectious Disease"/>
            <person name="Wu L."/>
            <person name="Ma J."/>
        </authorList>
    </citation>
    <scope>NUCLEOTIDE SEQUENCE [LARGE SCALE GENOMIC DNA]</scope>
    <source>
        <strain evidence="1 2">JCM 16211</strain>
    </source>
</reference>
<dbReference type="Proteomes" id="UP001501221">
    <property type="component" value="Unassembled WGS sequence"/>
</dbReference>
<name>A0ABN0SUE6_9GAMM</name>
<dbReference type="RefSeq" id="WP_343985923.1">
    <property type="nucleotide sequence ID" value="NZ_BAAAFM010000001.1"/>
</dbReference>
<accession>A0ABN0SUE6</accession>
<evidence type="ECO:0000313" key="2">
    <source>
        <dbReference type="Proteomes" id="UP001501221"/>
    </source>
</evidence>
<gene>
    <name evidence="1" type="ORF">GCM10009123_04590</name>
</gene>
<comment type="caution">
    <text evidence="1">The sequence shown here is derived from an EMBL/GenBank/DDBJ whole genome shotgun (WGS) entry which is preliminary data.</text>
</comment>
<sequence length="101" mass="11709">MDHPLAPLLHKSKFYSFENEVRLVAYDPEANLMEERDIHDNGTLIDVDLSRLISEVRVAKDAPNWFFELVSTLVKDKYELDVDVKKSKMNQEPIFGISTLE</sequence>
<evidence type="ECO:0008006" key="3">
    <source>
        <dbReference type="Google" id="ProtNLM"/>
    </source>
</evidence>
<proteinExistence type="predicted"/>
<keyword evidence="2" id="KW-1185">Reference proteome</keyword>
<evidence type="ECO:0000313" key="1">
    <source>
        <dbReference type="EMBL" id="GAA0200318.1"/>
    </source>
</evidence>
<organism evidence="1 2">
    <name type="scientific">Kangiella japonica</name>
    <dbReference type="NCBI Taxonomy" id="647384"/>
    <lineage>
        <taxon>Bacteria</taxon>
        <taxon>Pseudomonadati</taxon>
        <taxon>Pseudomonadota</taxon>
        <taxon>Gammaproteobacteria</taxon>
        <taxon>Kangiellales</taxon>
        <taxon>Kangiellaceae</taxon>
        <taxon>Kangiella</taxon>
    </lineage>
</organism>
<dbReference type="EMBL" id="BAAAFM010000001">
    <property type="protein sequence ID" value="GAA0200318.1"/>
    <property type="molecule type" value="Genomic_DNA"/>
</dbReference>